<feature type="transmembrane region" description="Helical" evidence="3">
    <location>
        <begin position="551"/>
        <end position="570"/>
    </location>
</feature>
<keyword evidence="6" id="KW-1185">Reference proteome</keyword>
<feature type="region of interest" description="Disordered" evidence="2">
    <location>
        <begin position="225"/>
        <end position="245"/>
    </location>
</feature>
<dbReference type="InterPro" id="IPR053157">
    <property type="entry name" value="Sterol_Uptake_Regulator"/>
</dbReference>
<feature type="transmembrane region" description="Helical" evidence="3">
    <location>
        <begin position="590"/>
        <end position="610"/>
    </location>
</feature>
<dbReference type="GeneID" id="73347340"/>
<keyword evidence="1" id="KW-0539">Nucleus</keyword>
<gene>
    <name evidence="5" type="ORF">CLUP02_13391</name>
</gene>
<dbReference type="Gene3D" id="4.10.240.10">
    <property type="entry name" value="Zn(2)-C6 fungal-type DNA-binding domain"/>
    <property type="match status" value="1"/>
</dbReference>
<evidence type="ECO:0000313" key="5">
    <source>
        <dbReference type="EMBL" id="UQC87870.1"/>
    </source>
</evidence>
<protein>
    <recommendedName>
        <fullName evidence="4">Zn(2)-C6 fungal-type domain-containing protein</fullName>
    </recommendedName>
</protein>
<evidence type="ECO:0000256" key="1">
    <source>
        <dbReference type="ARBA" id="ARBA00023242"/>
    </source>
</evidence>
<organism evidence="5 6">
    <name type="scientific">Colletotrichum lupini</name>
    <dbReference type="NCBI Taxonomy" id="145971"/>
    <lineage>
        <taxon>Eukaryota</taxon>
        <taxon>Fungi</taxon>
        <taxon>Dikarya</taxon>
        <taxon>Ascomycota</taxon>
        <taxon>Pezizomycotina</taxon>
        <taxon>Sordariomycetes</taxon>
        <taxon>Hypocreomycetidae</taxon>
        <taxon>Glomerellales</taxon>
        <taxon>Glomerellaceae</taxon>
        <taxon>Colletotrichum</taxon>
        <taxon>Colletotrichum acutatum species complex</taxon>
    </lineage>
</organism>
<dbReference type="CDD" id="cd00067">
    <property type="entry name" value="GAL4"/>
    <property type="match status" value="1"/>
</dbReference>
<proteinExistence type="predicted"/>
<dbReference type="Proteomes" id="UP000830671">
    <property type="component" value="Chromosome 7"/>
</dbReference>
<dbReference type="SMART" id="SM00066">
    <property type="entry name" value="GAL4"/>
    <property type="match status" value="1"/>
</dbReference>
<dbReference type="InterPro" id="IPR001138">
    <property type="entry name" value="Zn2Cys6_DnaBD"/>
</dbReference>
<name>A0A9Q8T2K3_9PEZI</name>
<feature type="domain" description="Zn(2)-C6 fungal-type" evidence="4">
    <location>
        <begin position="246"/>
        <end position="295"/>
    </location>
</feature>
<dbReference type="GO" id="GO:0008270">
    <property type="term" value="F:zinc ion binding"/>
    <property type="evidence" value="ECO:0007669"/>
    <property type="project" value="InterPro"/>
</dbReference>
<keyword evidence="3" id="KW-1133">Transmembrane helix</keyword>
<dbReference type="GO" id="GO:0001228">
    <property type="term" value="F:DNA-binding transcription activator activity, RNA polymerase II-specific"/>
    <property type="evidence" value="ECO:0007669"/>
    <property type="project" value="TreeGrafter"/>
</dbReference>
<feature type="compositionally biased region" description="Polar residues" evidence="2">
    <location>
        <begin position="228"/>
        <end position="238"/>
    </location>
</feature>
<accession>A0A9Q8T2K3</accession>
<dbReference type="RefSeq" id="XP_049149476.1">
    <property type="nucleotide sequence ID" value="XM_049292330.1"/>
</dbReference>
<keyword evidence="3" id="KW-0812">Transmembrane</keyword>
<dbReference type="SUPFAM" id="SSF57701">
    <property type="entry name" value="Zn2/Cys6 DNA-binding domain"/>
    <property type="match status" value="1"/>
</dbReference>
<evidence type="ECO:0000256" key="2">
    <source>
        <dbReference type="SAM" id="MobiDB-lite"/>
    </source>
</evidence>
<dbReference type="PANTHER" id="PTHR47784">
    <property type="entry name" value="STEROL UPTAKE CONTROL PROTEIN 2"/>
    <property type="match status" value="1"/>
</dbReference>
<feature type="region of interest" description="Disordered" evidence="2">
    <location>
        <begin position="290"/>
        <end position="309"/>
    </location>
</feature>
<dbReference type="Pfam" id="PF00172">
    <property type="entry name" value="Zn_clus"/>
    <property type="match status" value="1"/>
</dbReference>
<evidence type="ECO:0000259" key="4">
    <source>
        <dbReference type="SMART" id="SM00066"/>
    </source>
</evidence>
<keyword evidence="3" id="KW-0472">Membrane</keyword>
<dbReference type="EMBL" id="CP019479">
    <property type="protein sequence ID" value="UQC87870.1"/>
    <property type="molecule type" value="Genomic_DNA"/>
</dbReference>
<reference evidence="5" key="1">
    <citation type="journal article" date="2021" name="Mol. Plant Microbe Interact.">
        <title>Complete Genome Sequence of the Plant-Pathogenic Fungus Colletotrichum lupini.</title>
        <authorList>
            <person name="Baroncelli R."/>
            <person name="Pensec F."/>
            <person name="Da Lio D."/>
            <person name="Boufleur T."/>
            <person name="Vicente I."/>
            <person name="Sarrocco S."/>
            <person name="Picot A."/>
            <person name="Baraldi E."/>
            <person name="Sukno S."/>
            <person name="Thon M."/>
            <person name="Le Floch G."/>
        </authorList>
    </citation>
    <scope>NUCLEOTIDE SEQUENCE</scope>
    <source>
        <strain evidence="5">IMI 504893</strain>
    </source>
</reference>
<evidence type="ECO:0000256" key="3">
    <source>
        <dbReference type="SAM" id="Phobius"/>
    </source>
</evidence>
<dbReference type="AlphaFoldDB" id="A0A9Q8T2K3"/>
<evidence type="ECO:0000313" key="6">
    <source>
        <dbReference type="Proteomes" id="UP000830671"/>
    </source>
</evidence>
<dbReference type="InterPro" id="IPR036864">
    <property type="entry name" value="Zn2-C6_fun-type_DNA-bd_sf"/>
</dbReference>
<sequence>MERSLSVVDYGSIEVQQLAVQGSETDYAYVLFALGRQWSTLCGSSNKQIGSIVFHPLRLSHAKDTSTAHKRQVRRTLGAPFANLRVYRPVVLLSVFCLPGMRVSLRPSLRPERLSLLSQICWKEFSKKFGHTTWRPYRAQGLTKDAGIRTLLGTRERWAVHVKRRKIHFTKERGSAIASIRIARFPSAGGLPRVHNLPSTFFILILYGQNPRVRVRSARTLDLRRNGHPSSVAQSSYPMATRRSHTKSRTGCRDCKRRKVKLELTQCDEAYPSCFNCSRHGIPCSLSASQTSPANITPQRSTTTPSVNGLSPEAPYNFLDAAIDHDRLHSPAPSIGHWGHGLELMHHFTLVTANSLSVRPDMQHVWRVTMPEIGYDCPFVMHGILTIAALHKAYLIPWARDKYLDLATSHQTAGLEGFRTQLHTVNDTNWKPFFCFASLVVFYVASLPVRMGQDLDSEPDIMGVFIFVRGIRAILEPYQTKIVRTEFAPMATGIWTIDPSDPSYKLPPLHNSPLPPDVFEAIQGLLDFYTENLHDSAREEYVTAVRELEKAVYLMAHAGANLEVGMILFWPYVISENIMADIHALNPYSLVLLAYFSVFLCVLEPTFWFLRGWSKRLFAMVDAQLAGHPVLLEAVSVLVTCKPISVKNVDAILKLDVRLSLTSVDALVSPAACHDSIKQSKWFDTLAPSSFLQFLAL</sequence>
<dbReference type="KEGG" id="clup:CLUP02_13391"/>
<dbReference type="PANTHER" id="PTHR47784:SF5">
    <property type="entry name" value="STEROL UPTAKE CONTROL PROTEIN 2"/>
    <property type="match status" value="1"/>
</dbReference>